<evidence type="ECO:0000259" key="2">
    <source>
        <dbReference type="PROSITE" id="PS50146"/>
    </source>
</evidence>
<dbReference type="EMBL" id="KL198004">
    <property type="protein sequence ID" value="KDQ33331.1"/>
    <property type="molecule type" value="Genomic_DNA"/>
</dbReference>
<dbReference type="InterPro" id="IPR017438">
    <property type="entry name" value="ATP-NAD_kinase_N"/>
</dbReference>
<dbReference type="FunCoup" id="A0A067PBU9">
    <property type="interactions" value="175"/>
</dbReference>
<name>A0A067PBU9_PLEO1</name>
<dbReference type="Proteomes" id="UP000027073">
    <property type="component" value="Unassembled WGS sequence"/>
</dbReference>
<dbReference type="VEuPathDB" id="FungiDB:PLEOSDRAFT_1110518"/>
<gene>
    <name evidence="3" type="ORF">PLEOSDRAFT_1110518</name>
</gene>
<dbReference type="GO" id="GO:0016020">
    <property type="term" value="C:membrane"/>
    <property type="evidence" value="ECO:0007669"/>
    <property type="project" value="TreeGrafter"/>
</dbReference>
<dbReference type="HOGENOM" id="CLU_013399_0_1_1"/>
<dbReference type="GO" id="GO:0001727">
    <property type="term" value="F:lipid kinase activity"/>
    <property type="evidence" value="ECO:0007669"/>
    <property type="project" value="TreeGrafter"/>
</dbReference>
<dbReference type="OrthoDB" id="3853857at2759"/>
<feature type="domain" description="DAGKc" evidence="2">
    <location>
        <begin position="92"/>
        <end position="233"/>
    </location>
</feature>
<dbReference type="SUPFAM" id="SSF111331">
    <property type="entry name" value="NAD kinase/diacylglycerol kinase-like"/>
    <property type="match status" value="1"/>
</dbReference>
<dbReference type="InterPro" id="IPR016064">
    <property type="entry name" value="NAD/diacylglycerol_kinase_sf"/>
</dbReference>
<sequence length="462" mass="50604">MTTSTPTASVSLSTNALSVNVKDKNRVHDIPFRDILHASFDNEAKRARIAFVRKSKGRRVLSEVHHVVHDSHSEEASACLDKAMTEAYSGVKKGRRIKVLVNPFGGKGKGRAIFMQKVEPILRHAGCMLDVVYTTHSGHAYEIAKTLPLDQFDVIVTVSGDGLVHEVINGFAHHEHPVRALAIPIAPIPTGSGNGLSLNLLGLEAGSDVAEAALNVVKGTPMKVDLFSFVQNKKRSISFMSQALGLMADLDIGTDHLRWMGETRFMYGLIRGVLRFKPCPIQLSVKIAEQDKTKMLEALQARRQTQSSASSSTNASSSSSLPPLKFLPEDKDGWTVIDEPLLYVYAGKGPYVGRDFMAFPVSLPDDGLIDITIQPLSSRSDVLKEMEGAPRGEAYWSPKLKYFKAHAYRVKPLTPNGALSVDGEPFPFEEYQVEVHQGLGTLLSPHGVYVADFDGPPSRHQK</sequence>
<dbReference type="InterPro" id="IPR050187">
    <property type="entry name" value="Lipid_Phosphate_FormReg"/>
</dbReference>
<dbReference type="GO" id="GO:0016773">
    <property type="term" value="F:phosphotransferase activity, alcohol group as acceptor"/>
    <property type="evidence" value="ECO:0007669"/>
    <property type="project" value="UniProtKB-ARBA"/>
</dbReference>
<dbReference type="PANTHER" id="PTHR12358:SF31">
    <property type="entry name" value="ACYLGLYCEROL KINASE, MITOCHONDRIAL"/>
    <property type="match status" value="1"/>
</dbReference>
<dbReference type="SMART" id="SM00046">
    <property type="entry name" value="DAGKc"/>
    <property type="match status" value="1"/>
</dbReference>
<organism evidence="3 4">
    <name type="scientific">Pleurotus ostreatus (strain PC15)</name>
    <name type="common">Oyster mushroom</name>
    <dbReference type="NCBI Taxonomy" id="1137138"/>
    <lineage>
        <taxon>Eukaryota</taxon>
        <taxon>Fungi</taxon>
        <taxon>Dikarya</taxon>
        <taxon>Basidiomycota</taxon>
        <taxon>Agaricomycotina</taxon>
        <taxon>Agaricomycetes</taxon>
        <taxon>Agaricomycetidae</taxon>
        <taxon>Agaricales</taxon>
        <taxon>Pleurotineae</taxon>
        <taxon>Pleurotaceae</taxon>
        <taxon>Pleurotus</taxon>
    </lineage>
</organism>
<accession>A0A067PBU9</accession>
<dbReference type="GO" id="GO:0046512">
    <property type="term" value="P:sphingosine biosynthetic process"/>
    <property type="evidence" value="ECO:0007669"/>
    <property type="project" value="TreeGrafter"/>
</dbReference>
<dbReference type="InterPro" id="IPR001206">
    <property type="entry name" value="Diacylglycerol_kinase_cat_dom"/>
</dbReference>
<dbReference type="Pfam" id="PF00781">
    <property type="entry name" value="DAGK_cat"/>
    <property type="match status" value="1"/>
</dbReference>
<dbReference type="AlphaFoldDB" id="A0A067PBU9"/>
<dbReference type="GO" id="GO:0005737">
    <property type="term" value="C:cytoplasm"/>
    <property type="evidence" value="ECO:0007669"/>
    <property type="project" value="TreeGrafter"/>
</dbReference>
<feature type="compositionally biased region" description="Low complexity" evidence="1">
    <location>
        <begin position="304"/>
        <end position="320"/>
    </location>
</feature>
<evidence type="ECO:0000313" key="4">
    <source>
        <dbReference type="Proteomes" id="UP000027073"/>
    </source>
</evidence>
<evidence type="ECO:0000313" key="3">
    <source>
        <dbReference type="EMBL" id="KDQ33331.1"/>
    </source>
</evidence>
<reference evidence="4" key="1">
    <citation type="journal article" date="2014" name="Proc. Natl. Acad. Sci. U.S.A.">
        <title>Extensive sampling of basidiomycete genomes demonstrates inadequacy of the white-rot/brown-rot paradigm for wood decay fungi.</title>
        <authorList>
            <person name="Riley R."/>
            <person name="Salamov A.A."/>
            <person name="Brown D.W."/>
            <person name="Nagy L.G."/>
            <person name="Floudas D."/>
            <person name="Held B.W."/>
            <person name="Levasseur A."/>
            <person name="Lombard V."/>
            <person name="Morin E."/>
            <person name="Otillar R."/>
            <person name="Lindquist E.A."/>
            <person name="Sun H."/>
            <person name="LaButti K.M."/>
            <person name="Schmutz J."/>
            <person name="Jabbour D."/>
            <person name="Luo H."/>
            <person name="Baker S.E."/>
            <person name="Pisabarro A.G."/>
            <person name="Walton J.D."/>
            <person name="Blanchette R.A."/>
            <person name="Henrissat B."/>
            <person name="Martin F."/>
            <person name="Cullen D."/>
            <person name="Hibbett D.S."/>
            <person name="Grigoriev I.V."/>
        </authorList>
    </citation>
    <scope>NUCLEOTIDE SEQUENCE [LARGE SCALE GENOMIC DNA]</scope>
    <source>
        <strain evidence="4">PC15</strain>
    </source>
</reference>
<feature type="region of interest" description="Disordered" evidence="1">
    <location>
        <begin position="300"/>
        <end position="324"/>
    </location>
</feature>
<dbReference type="STRING" id="1137138.A0A067PBU9"/>
<dbReference type="InParanoid" id="A0A067PBU9"/>
<proteinExistence type="predicted"/>
<dbReference type="Gene3D" id="2.60.200.40">
    <property type="match status" value="1"/>
</dbReference>
<protein>
    <recommendedName>
        <fullName evidence="2">DAGKc domain-containing protein</fullName>
    </recommendedName>
</protein>
<dbReference type="PROSITE" id="PS50146">
    <property type="entry name" value="DAGK"/>
    <property type="match status" value="1"/>
</dbReference>
<dbReference type="Gene3D" id="3.40.50.10330">
    <property type="entry name" value="Probable inorganic polyphosphate/atp-NAD kinase, domain 1"/>
    <property type="match status" value="1"/>
</dbReference>
<dbReference type="PANTHER" id="PTHR12358">
    <property type="entry name" value="SPHINGOSINE KINASE"/>
    <property type="match status" value="1"/>
</dbReference>
<evidence type="ECO:0000256" key="1">
    <source>
        <dbReference type="SAM" id="MobiDB-lite"/>
    </source>
</evidence>